<dbReference type="InParanoid" id="A2E1I5"/>
<dbReference type="OMA" id="EYMRIYM"/>
<dbReference type="CDD" id="cd12082">
    <property type="entry name" value="MATE_like"/>
    <property type="match status" value="1"/>
</dbReference>
<keyword evidence="11" id="KW-1185">Reference proteome</keyword>
<dbReference type="VEuPathDB" id="TrichDB:TVAG_206000"/>
<dbReference type="GO" id="GO:0015297">
    <property type="term" value="F:antiporter activity"/>
    <property type="evidence" value="ECO:0007669"/>
    <property type="project" value="InterPro"/>
</dbReference>
<evidence type="ECO:0000256" key="6">
    <source>
        <dbReference type="ARBA" id="ARBA00022989"/>
    </source>
</evidence>
<keyword evidence="3" id="KW-0813">Transport</keyword>
<accession>A2E1I5</accession>
<evidence type="ECO:0000313" key="10">
    <source>
        <dbReference type="EMBL" id="EAY13432.1"/>
    </source>
</evidence>
<feature type="transmembrane region" description="Helical" evidence="9">
    <location>
        <begin position="103"/>
        <end position="122"/>
    </location>
</feature>
<dbReference type="SMR" id="A2E1I5"/>
<keyword evidence="4" id="KW-1003">Cell membrane</keyword>
<gene>
    <name evidence="10" type="ORF">TVAG_206000</name>
</gene>
<comment type="similarity">
    <text evidence="2">Belongs to the multi antimicrobial extrusion (MATE) (TC 2.A.66.1) family.</text>
</comment>
<feature type="transmembrane region" description="Helical" evidence="9">
    <location>
        <begin position="172"/>
        <end position="193"/>
    </location>
</feature>
<feature type="transmembrane region" description="Helical" evidence="9">
    <location>
        <begin position="286"/>
        <end position="310"/>
    </location>
</feature>
<dbReference type="AlphaFoldDB" id="A2E1I5"/>
<protein>
    <recommendedName>
        <fullName evidence="12">MatE family protein</fullName>
    </recommendedName>
</protein>
<reference evidence="10" key="2">
    <citation type="journal article" date="2007" name="Science">
        <title>Draft genome sequence of the sexually transmitted pathogen Trichomonas vaginalis.</title>
        <authorList>
            <person name="Carlton J.M."/>
            <person name="Hirt R.P."/>
            <person name="Silva J.C."/>
            <person name="Delcher A.L."/>
            <person name="Schatz M."/>
            <person name="Zhao Q."/>
            <person name="Wortman J.R."/>
            <person name="Bidwell S.L."/>
            <person name="Alsmark U.C.M."/>
            <person name="Besteiro S."/>
            <person name="Sicheritz-Ponten T."/>
            <person name="Noel C.J."/>
            <person name="Dacks J.B."/>
            <person name="Foster P.G."/>
            <person name="Simillion C."/>
            <person name="Van de Peer Y."/>
            <person name="Miranda-Saavedra D."/>
            <person name="Barton G.J."/>
            <person name="Westrop G.D."/>
            <person name="Mueller S."/>
            <person name="Dessi D."/>
            <person name="Fiori P.L."/>
            <person name="Ren Q."/>
            <person name="Paulsen I."/>
            <person name="Zhang H."/>
            <person name="Bastida-Corcuera F.D."/>
            <person name="Simoes-Barbosa A."/>
            <person name="Brown M.T."/>
            <person name="Hayes R.D."/>
            <person name="Mukherjee M."/>
            <person name="Okumura C.Y."/>
            <person name="Schneider R."/>
            <person name="Smith A.J."/>
            <person name="Vanacova S."/>
            <person name="Villalvazo M."/>
            <person name="Haas B.J."/>
            <person name="Pertea M."/>
            <person name="Feldblyum T.V."/>
            <person name="Utterback T.R."/>
            <person name="Shu C.L."/>
            <person name="Osoegawa K."/>
            <person name="de Jong P.J."/>
            <person name="Hrdy I."/>
            <person name="Horvathova L."/>
            <person name="Zubacova Z."/>
            <person name="Dolezal P."/>
            <person name="Malik S.B."/>
            <person name="Logsdon J.M. Jr."/>
            <person name="Henze K."/>
            <person name="Gupta A."/>
            <person name="Wang C.C."/>
            <person name="Dunne R.L."/>
            <person name="Upcroft J.A."/>
            <person name="Upcroft P."/>
            <person name="White O."/>
            <person name="Salzberg S.L."/>
            <person name="Tang P."/>
            <person name="Chiu C.-H."/>
            <person name="Lee Y.-S."/>
            <person name="Embley T.M."/>
            <person name="Coombs G.H."/>
            <person name="Mottram J.C."/>
            <person name="Tachezy J."/>
            <person name="Fraser-Liggett C.M."/>
            <person name="Johnson P.J."/>
        </authorList>
    </citation>
    <scope>NUCLEOTIDE SEQUENCE [LARGE SCALE GENOMIC DNA]</scope>
    <source>
        <strain evidence="10">G3</strain>
    </source>
</reference>
<evidence type="ECO:0000256" key="9">
    <source>
        <dbReference type="SAM" id="Phobius"/>
    </source>
</evidence>
<evidence type="ECO:0000256" key="1">
    <source>
        <dbReference type="ARBA" id="ARBA00004651"/>
    </source>
</evidence>
<dbReference type="InterPro" id="IPR052031">
    <property type="entry name" value="Membrane_Transporter-Flippase"/>
</dbReference>
<feature type="transmembrane region" description="Helical" evidence="9">
    <location>
        <begin position="331"/>
        <end position="354"/>
    </location>
</feature>
<name>A2E1I5_TRIV3</name>
<dbReference type="OrthoDB" id="10257100at2759"/>
<feature type="region of interest" description="Disordered" evidence="8">
    <location>
        <begin position="469"/>
        <end position="503"/>
    </location>
</feature>
<dbReference type="InterPro" id="IPR002528">
    <property type="entry name" value="MATE_fam"/>
</dbReference>
<feature type="transmembrane region" description="Helical" evidence="9">
    <location>
        <begin position="404"/>
        <end position="422"/>
    </location>
</feature>
<evidence type="ECO:0000256" key="4">
    <source>
        <dbReference type="ARBA" id="ARBA00022475"/>
    </source>
</evidence>
<keyword evidence="6 9" id="KW-1133">Transmembrane helix</keyword>
<reference evidence="10" key="1">
    <citation type="submission" date="2006-10" db="EMBL/GenBank/DDBJ databases">
        <authorList>
            <person name="Amadeo P."/>
            <person name="Zhao Q."/>
            <person name="Wortman J."/>
            <person name="Fraser-Liggett C."/>
            <person name="Carlton J."/>
        </authorList>
    </citation>
    <scope>NUCLEOTIDE SEQUENCE</scope>
    <source>
        <strain evidence="10">G3</strain>
    </source>
</reference>
<organism evidence="10 11">
    <name type="scientific">Trichomonas vaginalis (strain ATCC PRA-98 / G3)</name>
    <dbReference type="NCBI Taxonomy" id="412133"/>
    <lineage>
        <taxon>Eukaryota</taxon>
        <taxon>Metamonada</taxon>
        <taxon>Parabasalia</taxon>
        <taxon>Trichomonadida</taxon>
        <taxon>Trichomonadidae</taxon>
        <taxon>Trichomonas</taxon>
    </lineage>
</organism>
<evidence type="ECO:0000256" key="8">
    <source>
        <dbReference type="SAM" id="MobiDB-lite"/>
    </source>
</evidence>
<evidence type="ECO:0008006" key="12">
    <source>
        <dbReference type="Google" id="ProtNLM"/>
    </source>
</evidence>
<evidence type="ECO:0000313" key="11">
    <source>
        <dbReference type="Proteomes" id="UP000001542"/>
    </source>
</evidence>
<keyword evidence="5 9" id="KW-0812">Transmembrane</keyword>
<dbReference type="GO" id="GO:0005886">
    <property type="term" value="C:plasma membrane"/>
    <property type="evidence" value="ECO:0007669"/>
    <property type="project" value="UniProtKB-SubCell"/>
</dbReference>
<keyword evidence="7 9" id="KW-0472">Membrane</keyword>
<dbReference type="Proteomes" id="UP000001542">
    <property type="component" value="Unassembled WGS sequence"/>
</dbReference>
<dbReference type="eggNOG" id="ENOG502SUWD">
    <property type="taxonomic scope" value="Eukaryota"/>
</dbReference>
<evidence type="ECO:0000256" key="3">
    <source>
        <dbReference type="ARBA" id="ARBA00022448"/>
    </source>
</evidence>
<dbReference type="GO" id="GO:0042910">
    <property type="term" value="F:xenobiotic transmembrane transporter activity"/>
    <property type="evidence" value="ECO:0007669"/>
    <property type="project" value="InterPro"/>
</dbReference>
<dbReference type="EMBL" id="DS113285">
    <property type="protein sequence ID" value="EAY13432.1"/>
    <property type="molecule type" value="Genomic_DNA"/>
</dbReference>
<evidence type="ECO:0000256" key="7">
    <source>
        <dbReference type="ARBA" id="ARBA00023136"/>
    </source>
</evidence>
<feature type="transmembrane region" description="Helical" evidence="9">
    <location>
        <begin position="20"/>
        <end position="46"/>
    </location>
</feature>
<feature type="transmembrane region" description="Helical" evidence="9">
    <location>
        <begin position="434"/>
        <end position="453"/>
    </location>
</feature>
<dbReference type="KEGG" id="tva:4771416"/>
<feature type="transmembrane region" description="Helical" evidence="9">
    <location>
        <begin position="199"/>
        <end position="222"/>
    </location>
</feature>
<dbReference type="PANTHER" id="PTHR43549">
    <property type="entry name" value="MULTIDRUG RESISTANCE PROTEIN YPNP-RELATED"/>
    <property type="match status" value="1"/>
</dbReference>
<comment type="subcellular location">
    <subcellularLocation>
        <location evidence="1">Cell membrane</location>
        <topology evidence="1">Multi-pass membrane protein</topology>
    </subcellularLocation>
</comment>
<proteinExistence type="inferred from homology"/>
<dbReference type="PANTHER" id="PTHR43549:SF2">
    <property type="entry name" value="MULTIDRUG RESISTANCE PROTEIN NORM-RELATED"/>
    <property type="match status" value="1"/>
</dbReference>
<dbReference type="RefSeq" id="XP_001325655.1">
    <property type="nucleotide sequence ID" value="XM_001325620.1"/>
</dbReference>
<feature type="transmembrane region" description="Helical" evidence="9">
    <location>
        <begin position="374"/>
        <end position="392"/>
    </location>
</feature>
<sequence length="503" mass="55613">MLESEQHDDDYLLGGRPPLVTILIMSLGPLVSQIVHAAANVVGSILVAKSIGQVGVEVFGAIFVVEFFAVAIAHFLSAGLSVRLSYLYGAQQMENCDQLFVDFIRISIMFGIFVPCLILPITKTMVEWFGADKLTAEMSLEYMIPITGGCVFNIIFFVASGVVQADGRSVEYAVYQVVSLVLNIGIFAPVFLLAIKTPIWGASLATILSEAIPGIIVTVRTFQGKYRITPKFNMFFKCFTPETKHALNIGLSTLISQISLNLPFLIMQKYVNNAAIAINEYGNSVAVWAVVEKLYLIVGGVCIGFSNGFLNPGSYAYGAKNIKRMCRLVVHGLWLCTFTCAIISIFIIAMPVQISLLWSDNETFLEMSKGITPILYYTAFTLGVQYMVPVLLQATKKIMASSVLSVLTLVLPVPVFSTFLYFTGDGKRNPKRIFYAYTCNDLYSLIVCILFAIKPIRMMYKAIKHGIMEEDEEKKSEKPPSEDNLSIDNTDSMDEQDRAADEL</sequence>
<dbReference type="Pfam" id="PF01554">
    <property type="entry name" value="MatE"/>
    <property type="match status" value="2"/>
</dbReference>
<dbReference type="VEuPathDB" id="TrichDB:TVAGG3_0519730"/>
<feature type="transmembrane region" description="Helical" evidence="9">
    <location>
        <begin position="58"/>
        <end position="82"/>
    </location>
</feature>
<evidence type="ECO:0000256" key="5">
    <source>
        <dbReference type="ARBA" id="ARBA00022692"/>
    </source>
</evidence>
<evidence type="ECO:0000256" key="2">
    <source>
        <dbReference type="ARBA" id="ARBA00010199"/>
    </source>
</evidence>
<feature type="transmembrane region" description="Helical" evidence="9">
    <location>
        <begin position="142"/>
        <end position="163"/>
    </location>
</feature>